<keyword evidence="4" id="KW-1185">Reference proteome</keyword>
<accession>A0ABP8I8T6</accession>
<dbReference type="Gene3D" id="3.40.50.1820">
    <property type="entry name" value="alpha/beta hydrolase"/>
    <property type="match status" value="1"/>
</dbReference>
<keyword evidence="2 3" id="KW-0378">Hydrolase</keyword>
<dbReference type="PANTHER" id="PTHR40841">
    <property type="entry name" value="SIDEROPHORE TRIACETYLFUSARININE C ESTERASE"/>
    <property type="match status" value="1"/>
</dbReference>
<dbReference type="InterPro" id="IPR029058">
    <property type="entry name" value="AB_hydrolase_fold"/>
</dbReference>
<name>A0ABP8I8T6_9BURK</name>
<dbReference type="Pfam" id="PF00756">
    <property type="entry name" value="Esterase"/>
    <property type="match status" value="1"/>
</dbReference>
<comment type="similarity">
    <text evidence="1">Belongs to the esterase D family.</text>
</comment>
<dbReference type="Proteomes" id="UP001500975">
    <property type="component" value="Unassembled WGS sequence"/>
</dbReference>
<dbReference type="EMBL" id="BAABGJ010000079">
    <property type="protein sequence ID" value="GAA4353782.1"/>
    <property type="molecule type" value="Genomic_DNA"/>
</dbReference>
<dbReference type="RefSeq" id="WP_345540684.1">
    <property type="nucleotide sequence ID" value="NZ_BAABGJ010000079.1"/>
</dbReference>
<evidence type="ECO:0000313" key="3">
    <source>
        <dbReference type="EMBL" id="GAA4353782.1"/>
    </source>
</evidence>
<evidence type="ECO:0000256" key="2">
    <source>
        <dbReference type="ARBA" id="ARBA00022801"/>
    </source>
</evidence>
<organism evidence="3 4">
    <name type="scientific">Variovorax defluvii</name>
    <dbReference type="NCBI Taxonomy" id="913761"/>
    <lineage>
        <taxon>Bacteria</taxon>
        <taxon>Pseudomonadati</taxon>
        <taxon>Pseudomonadota</taxon>
        <taxon>Betaproteobacteria</taxon>
        <taxon>Burkholderiales</taxon>
        <taxon>Comamonadaceae</taxon>
        <taxon>Variovorax</taxon>
    </lineage>
</organism>
<comment type="caution">
    <text evidence="3">The sequence shown here is derived from an EMBL/GenBank/DDBJ whole genome shotgun (WGS) entry which is preliminary data.</text>
</comment>
<protein>
    <submittedName>
        <fullName evidence="3">Alpha/beta hydrolase-fold protein</fullName>
    </submittedName>
</protein>
<dbReference type="GO" id="GO:0016787">
    <property type="term" value="F:hydrolase activity"/>
    <property type="evidence" value="ECO:0007669"/>
    <property type="project" value="UniProtKB-KW"/>
</dbReference>
<proteinExistence type="inferred from homology"/>
<reference evidence="4" key="1">
    <citation type="journal article" date="2019" name="Int. J. Syst. Evol. Microbiol.">
        <title>The Global Catalogue of Microorganisms (GCM) 10K type strain sequencing project: providing services to taxonomists for standard genome sequencing and annotation.</title>
        <authorList>
            <consortium name="The Broad Institute Genomics Platform"/>
            <consortium name="The Broad Institute Genome Sequencing Center for Infectious Disease"/>
            <person name="Wu L."/>
            <person name="Ma J."/>
        </authorList>
    </citation>
    <scope>NUCLEOTIDE SEQUENCE [LARGE SCALE GENOMIC DNA]</scope>
    <source>
        <strain evidence="4">JCM 17804</strain>
    </source>
</reference>
<gene>
    <name evidence="3" type="ORF">GCM10023165_44360</name>
</gene>
<evidence type="ECO:0000313" key="4">
    <source>
        <dbReference type="Proteomes" id="UP001500975"/>
    </source>
</evidence>
<dbReference type="PANTHER" id="PTHR40841:SF2">
    <property type="entry name" value="SIDEROPHORE-DEGRADING ESTERASE (EUROFUNG)"/>
    <property type="match status" value="1"/>
</dbReference>
<dbReference type="InterPro" id="IPR052558">
    <property type="entry name" value="Siderophore_Hydrolase_D"/>
</dbReference>
<dbReference type="SUPFAM" id="SSF53474">
    <property type="entry name" value="alpha/beta-Hydrolases"/>
    <property type="match status" value="1"/>
</dbReference>
<evidence type="ECO:0000256" key="1">
    <source>
        <dbReference type="ARBA" id="ARBA00005622"/>
    </source>
</evidence>
<dbReference type="InterPro" id="IPR000801">
    <property type="entry name" value="Esterase-like"/>
</dbReference>
<sequence>MSLTAVNTSMVQKSQYFEIDSQFVRSRLGVWVSPPPRYALSDADFPVLYATDGTYVGRITEMQAAYLMGDFERPVRPYIHVSVGYIGEEADKLLMTRNRDFVPPGEPLAPEFREFIQTRVDAGLMTQQDSDDFFHHFERASADKFLRFMQEELHPEICKRYRVDRTDVGLFGSSNGGLFSLYAFTEERTIFTRIAACSPGLLVPDSRIYARYEDLLAQKVDRSRMHLYMYLNGPEIVGPCELFRRLGIESLRFIDRVRDEPLQGLRLSTDIGCGENHYTGIIDAYKGFVRTCCPWRDAPDVMNTPASMRHMMRSAA</sequence>